<evidence type="ECO:0000256" key="1">
    <source>
        <dbReference type="PROSITE-ProRule" id="PRU00047"/>
    </source>
</evidence>
<protein>
    <recommendedName>
        <fullName evidence="7">Gag-pol polyprotein</fullName>
    </recommendedName>
</protein>
<feature type="non-terminal residue" evidence="5">
    <location>
        <position position="1"/>
    </location>
</feature>
<dbReference type="GO" id="GO:0003676">
    <property type="term" value="F:nucleic acid binding"/>
    <property type="evidence" value="ECO:0007669"/>
    <property type="project" value="InterPro"/>
</dbReference>
<evidence type="ECO:0000259" key="3">
    <source>
        <dbReference type="PROSITE" id="PS50158"/>
    </source>
</evidence>
<feature type="non-terminal residue" evidence="5">
    <location>
        <position position="1065"/>
    </location>
</feature>
<dbReference type="CDD" id="cd00303">
    <property type="entry name" value="retropepsin_like"/>
    <property type="match status" value="1"/>
</dbReference>
<dbReference type="EMBL" id="CAJVCH010089327">
    <property type="protein sequence ID" value="CAG7722444.1"/>
    <property type="molecule type" value="Genomic_DNA"/>
</dbReference>
<dbReference type="SMART" id="SM00343">
    <property type="entry name" value="ZnF_C2HC"/>
    <property type="match status" value="2"/>
</dbReference>
<dbReference type="Pfam" id="PF05380">
    <property type="entry name" value="Peptidase_A17"/>
    <property type="match status" value="1"/>
</dbReference>
<feature type="compositionally biased region" description="Pro residues" evidence="2">
    <location>
        <begin position="142"/>
        <end position="151"/>
    </location>
</feature>
<dbReference type="GO" id="GO:0008270">
    <property type="term" value="F:zinc ion binding"/>
    <property type="evidence" value="ECO:0007669"/>
    <property type="project" value="UniProtKB-KW"/>
</dbReference>
<dbReference type="PANTHER" id="PTHR47331">
    <property type="entry name" value="PHD-TYPE DOMAIN-CONTAINING PROTEIN"/>
    <property type="match status" value="1"/>
</dbReference>
<dbReference type="InterPro" id="IPR001878">
    <property type="entry name" value="Znf_CCHC"/>
</dbReference>
<dbReference type="InterPro" id="IPR008042">
    <property type="entry name" value="Retrotrans_Pao"/>
</dbReference>
<dbReference type="InterPro" id="IPR005312">
    <property type="entry name" value="DUF1759"/>
</dbReference>
<dbReference type="GO" id="GO:0004190">
    <property type="term" value="F:aspartic-type endopeptidase activity"/>
    <property type="evidence" value="ECO:0007669"/>
    <property type="project" value="InterPro"/>
</dbReference>
<keyword evidence="1" id="KW-0863">Zinc-finger</keyword>
<feature type="domain" description="CCHC-type" evidence="3">
    <location>
        <begin position="206"/>
        <end position="221"/>
    </location>
</feature>
<keyword evidence="1" id="KW-0479">Metal-binding</keyword>
<reference evidence="5" key="1">
    <citation type="submission" date="2021-06" db="EMBL/GenBank/DDBJ databases">
        <authorList>
            <person name="Hodson N. C."/>
            <person name="Mongue J. A."/>
            <person name="Jaron S. K."/>
        </authorList>
    </citation>
    <scope>NUCLEOTIDE SEQUENCE</scope>
</reference>
<name>A0A8J2JMH9_9HEXA</name>
<sequence>LKSSLKNEASTLIKHLAVTDKNYAEAWALLTKRYDNKREIVTSHLRRLTRQPFLKDDSGSALRKMVDVTKECIQALEVLGEPVKHWDTILVFLLVEKMDTESRRQWILNQKGTGLATFEELCDFLSTRSSALSESTSHKGKPTPPVNPKPSQPNTKKDSKASSFHGSSMPKCRVCQESAHPVFRCQTLHKLSVKERLESIIAKGLCKNCLQPGHRSASCPSKSSCKKCQARHHTLVHIDHHEVNSEDAPAANMNHVAQIPQRTHVLLPTAIVHLQDNQGNQKPVRALLDSGSDTSFVTEDCVKRLGLKSTPTSITVNGVAATNVGFAKKKVQLSISSRIYEFKASIEALILPKITGRLPSSPCNLSDLSYILGLKLADPYFLKPEKVELLIGADLFSSILRPTPVIRGPKGYPDAMDTQFGWVMSGVVNSVSRTTATSFHVHCELESIVKKFWELEGFPNETTFSNDENEVEDHFRRTYSRALDGRYVVRLPLKSHHPPLGYSKDNAFRRLKQVERRFVSNPDLKKLYLAFMQKYKALGYMERVPPEEIECARTYFIPHHAVMKAASTTTQLRVVFDASFKSSTGVSLNDIQHVGPRTQPDLVVIILRWRMWILVMGSDAKEMFQQFRVHTDDQDLQRILWREDSSDPVEEWRLTTVTPGQTAASFLATRALTQLAKDEEVSLPAAAEVTRRDTYMDDVLTGANTLAEAITLQDQLLELFRRGRIELRKWISNCPDLITRLPPELRAAQDSLDFSSQEGLKTLGVRWSPGKDCFSFAKVLTSDSTAITKRVLLSDIARIFDPLGWLSPVTVSMKIIFQATWTESIEWDNPLPCQVQDEWNAVRNQLHHLERIQIPRHAIVCNPQRIELLGFSDASEKAYGAVVYLKSTNETECKIRLLISKTRLAPIKKETLPRLELTAVDSAILDRYSSVLKMKRVVAYCYRFISRCLAKAKKTFPIGSPFSEELSLNELNHALLICIRLSQRISFPVELTACQNNKPFPPKSQILSLSPFMDEDGVLRVGGRLRNSSLTFDQKHPILFPRHGQFTWNILSEEHLRGLHAAPQL</sequence>
<feature type="domain" description="Peptidase A2" evidence="4">
    <location>
        <begin position="284"/>
        <end position="365"/>
    </location>
</feature>
<dbReference type="PROSITE" id="PS50175">
    <property type="entry name" value="ASP_PROT_RETROV"/>
    <property type="match status" value="1"/>
</dbReference>
<evidence type="ECO:0000313" key="5">
    <source>
        <dbReference type="EMBL" id="CAG7722444.1"/>
    </source>
</evidence>
<evidence type="ECO:0000259" key="4">
    <source>
        <dbReference type="PROSITE" id="PS50175"/>
    </source>
</evidence>
<dbReference type="AlphaFoldDB" id="A0A8J2JMH9"/>
<dbReference type="InterPro" id="IPR001995">
    <property type="entry name" value="Peptidase_A2_cat"/>
</dbReference>
<evidence type="ECO:0000313" key="6">
    <source>
        <dbReference type="Proteomes" id="UP000708208"/>
    </source>
</evidence>
<keyword evidence="1" id="KW-0862">Zinc</keyword>
<accession>A0A8J2JMH9</accession>
<evidence type="ECO:0008006" key="7">
    <source>
        <dbReference type="Google" id="ProtNLM"/>
    </source>
</evidence>
<dbReference type="GO" id="GO:0006508">
    <property type="term" value="P:proteolysis"/>
    <property type="evidence" value="ECO:0007669"/>
    <property type="project" value="InterPro"/>
</dbReference>
<dbReference type="PROSITE" id="PS50158">
    <property type="entry name" value="ZF_CCHC"/>
    <property type="match status" value="1"/>
</dbReference>
<dbReference type="Pfam" id="PF03564">
    <property type="entry name" value="DUF1759"/>
    <property type="match status" value="1"/>
</dbReference>
<proteinExistence type="predicted"/>
<evidence type="ECO:0000256" key="2">
    <source>
        <dbReference type="SAM" id="MobiDB-lite"/>
    </source>
</evidence>
<gene>
    <name evidence="5" type="ORF">AFUS01_LOCUS11576</name>
</gene>
<organism evidence="5 6">
    <name type="scientific">Allacma fusca</name>
    <dbReference type="NCBI Taxonomy" id="39272"/>
    <lineage>
        <taxon>Eukaryota</taxon>
        <taxon>Metazoa</taxon>
        <taxon>Ecdysozoa</taxon>
        <taxon>Arthropoda</taxon>
        <taxon>Hexapoda</taxon>
        <taxon>Collembola</taxon>
        <taxon>Symphypleona</taxon>
        <taxon>Sminthuridae</taxon>
        <taxon>Allacma</taxon>
    </lineage>
</organism>
<dbReference type="PANTHER" id="PTHR47331:SF4">
    <property type="entry name" value="PEPTIDASE S1 DOMAIN-CONTAINING PROTEIN"/>
    <property type="match status" value="1"/>
</dbReference>
<feature type="region of interest" description="Disordered" evidence="2">
    <location>
        <begin position="133"/>
        <end position="165"/>
    </location>
</feature>
<keyword evidence="6" id="KW-1185">Reference proteome</keyword>
<dbReference type="OrthoDB" id="5987340at2759"/>
<comment type="caution">
    <text evidence="5">The sequence shown here is derived from an EMBL/GenBank/DDBJ whole genome shotgun (WGS) entry which is preliminary data.</text>
</comment>
<dbReference type="Pfam" id="PF13650">
    <property type="entry name" value="Asp_protease_2"/>
    <property type="match status" value="1"/>
</dbReference>
<dbReference type="Proteomes" id="UP000708208">
    <property type="component" value="Unassembled WGS sequence"/>
</dbReference>